<feature type="transmembrane region" description="Helical" evidence="1">
    <location>
        <begin position="98"/>
        <end position="118"/>
    </location>
</feature>
<evidence type="ECO:0000313" key="2">
    <source>
        <dbReference type="EMBL" id="MCB7386622.1"/>
    </source>
</evidence>
<feature type="transmembrane region" description="Helical" evidence="1">
    <location>
        <begin position="16"/>
        <end position="37"/>
    </location>
</feature>
<evidence type="ECO:0000313" key="3">
    <source>
        <dbReference type="Proteomes" id="UP001299546"/>
    </source>
</evidence>
<feature type="transmembrane region" description="Helical" evidence="1">
    <location>
        <begin position="174"/>
        <end position="194"/>
    </location>
</feature>
<reference evidence="2 3" key="1">
    <citation type="submission" date="2021-10" db="EMBL/GenBank/DDBJ databases">
        <title>Collection of gut derived symbiotic bacterial strains cultured from healthy donors.</title>
        <authorList>
            <person name="Lin H."/>
            <person name="Littmann E."/>
            <person name="Kohout C."/>
            <person name="Pamer E.G."/>
        </authorList>
    </citation>
    <scope>NUCLEOTIDE SEQUENCE [LARGE SCALE GENOMIC DNA]</scope>
    <source>
        <strain evidence="2 3">DFI.1.165</strain>
    </source>
</reference>
<dbReference type="Proteomes" id="UP001299546">
    <property type="component" value="Unassembled WGS sequence"/>
</dbReference>
<name>A0ABS8DDX8_9FIRM</name>
<dbReference type="PANTHER" id="PTHR37305:SF1">
    <property type="entry name" value="MEMBRANE PROTEIN"/>
    <property type="match status" value="1"/>
</dbReference>
<evidence type="ECO:0000256" key="1">
    <source>
        <dbReference type="SAM" id="Phobius"/>
    </source>
</evidence>
<sequence length="245" mass="27115">MGNLLKMERYQLSHNFFYWCGIIGIFLMGFLTADTYVSEVMGPSGGEAASLADIFNGMVYDSTFLLIIISGILSLILGQEFSHRTIDLEISAGHSRKAIFASKIITYLAAFHIMALIYPLAGCIREFFRFGMDDGGVIFYNVVKAVVYSCLLNSAVFLIAILVCCCLRSSVKAVAVTVVVTFVLSLYLGYGMMLELPVDFLPIYQIRMAVSTDAFFQLTAVLNGVVWGSLLIVPAWIKFHQCDLQ</sequence>
<organism evidence="2 3">
    <name type="scientific">Bariatricus massiliensis</name>
    <dbReference type="NCBI Taxonomy" id="1745713"/>
    <lineage>
        <taxon>Bacteria</taxon>
        <taxon>Bacillati</taxon>
        <taxon>Bacillota</taxon>
        <taxon>Clostridia</taxon>
        <taxon>Lachnospirales</taxon>
        <taxon>Lachnospiraceae</taxon>
        <taxon>Bariatricus</taxon>
    </lineage>
</organism>
<accession>A0ABS8DDX8</accession>
<keyword evidence="3" id="KW-1185">Reference proteome</keyword>
<keyword evidence="1" id="KW-0812">Transmembrane</keyword>
<dbReference type="Pfam" id="PF12730">
    <property type="entry name" value="ABC2_membrane_4"/>
    <property type="match status" value="1"/>
</dbReference>
<dbReference type="EMBL" id="JAJCIS010000002">
    <property type="protein sequence ID" value="MCB7386622.1"/>
    <property type="molecule type" value="Genomic_DNA"/>
</dbReference>
<dbReference type="PANTHER" id="PTHR37305">
    <property type="entry name" value="INTEGRAL MEMBRANE PROTEIN-RELATED"/>
    <property type="match status" value="1"/>
</dbReference>
<feature type="transmembrane region" description="Helical" evidence="1">
    <location>
        <begin position="214"/>
        <end position="237"/>
    </location>
</feature>
<dbReference type="RefSeq" id="WP_154670268.1">
    <property type="nucleotide sequence ID" value="NZ_JAJCIQ010000002.1"/>
</dbReference>
<proteinExistence type="predicted"/>
<keyword evidence="1" id="KW-0472">Membrane</keyword>
<gene>
    <name evidence="2" type="ORF">LIZ65_04920</name>
</gene>
<protein>
    <submittedName>
        <fullName evidence="2">ABC transporter permease</fullName>
    </submittedName>
</protein>
<feature type="transmembrane region" description="Helical" evidence="1">
    <location>
        <begin position="57"/>
        <end position="77"/>
    </location>
</feature>
<keyword evidence="1" id="KW-1133">Transmembrane helix</keyword>
<feature type="transmembrane region" description="Helical" evidence="1">
    <location>
        <begin position="138"/>
        <end position="167"/>
    </location>
</feature>
<comment type="caution">
    <text evidence="2">The sequence shown here is derived from an EMBL/GenBank/DDBJ whole genome shotgun (WGS) entry which is preliminary data.</text>
</comment>